<organism evidence="1 2">
    <name type="scientific">Nitrosospira multiformis</name>
    <dbReference type="NCBI Taxonomy" id="1231"/>
    <lineage>
        <taxon>Bacteria</taxon>
        <taxon>Pseudomonadati</taxon>
        <taxon>Pseudomonadota</taxon>
        <taxon>Betaproteobacteria</taxon>
        <taxon>Nitrosomonadales</taxon>
        <taxon>Nitrosomonadaceae</taxon>
        <taxon>Nitrosospira</taxon>
    </lineage>
</organism>
<name>A0ABY0T6Q1_9PROT</name>
<proteinExistence type="predicted"/>
<sequence>MRNCLAQAVVAAIIGILLGGCDAINATPINEINISPANFDGKEVTLRGIAKDPTRIPLLNTKAYVLKDDSGEVTILTEADLPKMNEKITIKVKVANIAIINGESLGMTVTELSRR</sequence>
<dbReference type="PROSITE" id="PS51257">
    <property type="entry name" value="PROKAR_LIPOPROTEIN"/>
    <property type="match status" value="1"/>
</dbReference>
<evidence type="ECO:0000313" key="2">
    <source>
        <dbReference type="Proteomes" id="UP000183471"/>
    </source>
</evidence>
<comment type="caution">
    <text evidence="1">The sequence shown here is derived from an EMBL/GenBank/DDBJ whole genome shotgun (WGS) entry which is preliminary data.</text>
</comment>
<dbReference type="Proteomes" id="UP000183471">
    <property type="component" value="Unassembled WGS sequence"/>
</dbReference>
<gene>
    <name evidence="1" type="ORF">SAMN05216402_0507</name>
</gene>
<evidence type="ECO:0008006" key="3">
    <source>
        <dbReference type="Google" id="ProtNLM"/>
    </source>
</evidence>
<keyword evidence="2" id="KW-1185">Reference proteome</keyword>
<dbReference type="RefSeq" id="WP_074630645.1">
    <property type="nucleotide sequence ID" value="NZ_FNKY01000001.1"/>
</dbReference>
<evidence type="ECO:0000313" key="1">
    <source>
        <dbReference type="EMBL" id="SDQ35034.1"/>
    </source>
</evidence>
<accession>A0ABY0T6Q1</accession>
<protein>
    <recommendedName>
        <fullName evidence="3">Lipoprotein</fullName>
    </recommendedName>
</protein>
<dbReference type="EMBL" id="FNKY01000001">
    <property type="protein sequence ID" value="SDQ35034.1"/>
    <property type="molecule type" value="Genomic_DNA"/>
</dbReference>
<reference evidence="1 2" key="1">
    <citation type="submission" date="2016-10" db="EMBL/GenBank/DDBJ databases">
        <authorList>
            <person name="Varghese N."/>
            <person name="Submissions S."/>
        </authorList>
    </citation>
    <scope>NUCLEOTIDE SEQUENCE [LARGE SCALE GENOMIC DNA]</scope>
    <source>
        <strain evidence="1 2">Nl1</strain>
    </source>
</reference>